<reference evidence="5" key="1">
    <citation type="submission" date="2017-09" db="EMBL/GenBank/DDBJ databases">
        <title>Depth-based differentiation of microbial function through sediment-hosted aquifers and enrichment of novel symbionts in the deep terrestrial subsurface.</title>
        <authorList>
            <person name="Probst A.J."/>
            <person name="Ladd B."/>
            <person name="Jarett J.K."/>
            <person name="Geller-Mcgrath D.E."/>
            <person name="Sieber C.M.K."/>
            <person name="Emerson J.B."/>
            <person name="Anantharaman K."/>
            <person name="Thomas B.C."/>
            <person name="Malmstrom R."/>
            <person name="Stieglmeier M."/>
            <person name="Klingl A."/>
            <person name="Woyke T."/>
            <person name="Ryan C.M."/>
            <person name="Banfield J.F."/>
        </authorList>
    </citation>
    <scope>NUCLEOTIDE SEQUENCE [LARGE SCALE GENOMIC DNA]</scope>
</reference>
<dbReference type="Proteomes" id="UP000231648">
    <property type="component" value="Unassembled WGS sequence"/>
</dbReference>
<dbReference type="PRINTS" id="PR00469">
    <property type="entry name" value="PNDRDTASEII"/>
</dbReference>
<dbReference type="PANTHER" id="PTHR48105">
    <property type="entry name" value="THIOREDOXIN REDUCTASE 1-RELATED-RELATED"/>
    <property type="match status" value="1"/>
</dbReference>
<accession>A0A2M8KCB5</accession>
<evidence type="ECO:0000313" key="4">
    <source>
        <dbReference type="EMBL" id="PJE57545.1"/>
    </source>
</evidence>
<organism evidence="4 5">
    <name type="scientific">Candidatus Portnoybacteria bacterium CG10_big_fil_rev_8_21_14_0_10_38_18</name>
    <dbReference type="NCBI Taxonomy" id="1974813"/>
    <lineage>
        <taxon>Bacteria</taxon>
        <taxon>Candidatus Portnoyibacteriota</taxon>
    </lineage>
</organism>
<proteinExistence type="predicted"/>
<evidence type="ECO:0000256" key="1">
    <source>
        <dbReference type="ARBA" id="ARBA00022630"/>
    </source>
</evidence>
<keyword evidence="1" id="KW-0285">Flavoprotein</keyword>
<dbReference type="PRINTS" id="PR00368">
    <property type="entry name" value="FADPNR"/>
</dbReference>
<dbReference type="InterPro" id="IPR023753">
    <property type="entry name" value="FAD/NAD-binding_dom"/>
</dbReference>
<name>A0A2M8KCB5_9BACT</name>
<dbReference type="EMBL" id="PFDX01000014">
    <property type="protein sequence ID" value="PJE57545.1"/>
    <property type="molecule type" value="Genomic_DNA"/>
</dbReference>
<evidence type="ECO:0000256" key="2">
    <source>
        <dbReference type="ARBA" id="ARBA00023002"/>
    </source>
</evidence>
<dbReference type="GO" id="GO:0016491">
    <property type="term" value="F:oxidoreductase activity"/>
    <property type="evidence" value="ECO:0007669"/>
    <property type="project" value="UniProtKB-KW"/>
</dbReference>
<evidence type="ECO:0000259" key="3">
    <source>
        <dbReference type="Pfam" id="PF07992"/>
    </source>
</evidence>
<dbReference type="InterPro" id="IPR050097">
    <property type="entry name" value="Ferredoxin-NADP_redctase_2"/>
</dbReference>
<dbReference type="AlphaFoldDB" id="A0A2M8KCB5"/>
<gene>
    <name evidence="4" type="ORF">COU82_01395</name>
</gene>
<keyword evidence="2" id="KW-0560">Oxidoreductase</keyword>
<evidence type="ECO:0000313" key="5">
    <source>
        <dbReference type="Proteomes" id="UP000231648"/>
    </source>
</evidence>
<feature type="domain" description="FAD/NAD(P)-binding" evidence="3">
    <location>
        <begin position="5"/>
        <end position="287"/>
    </location>
</feature>
<dbReference type="Pfam" id="PF07992">
    <property type="entry name" value="Pyr_redox_2"/>
    <property type="match status" value="1"/>
</dbReference>
<dbReference type="SUPFAM" id="SSF51905">
    <property type="entry name" value="FAD/NAD(P)-binding domain"/>
    <property type="match status" value="1"/>
</dbReference>
<sequence length="302" mass="33234">MKTHDLIIIGAGPAGISAGIYGKNFGLECLIIGEEKGGLINAAYKVENYPGIFGVSGKELSKKFIAHQKHLKIPFKNGLVEGIVRQKNEFKILTNKDSHQARTLILAFGTQFRKLTIKNIEKFEGKGVSYRVDDRAFLFKNRMVAVIGGANAAAMSAVMISEKAKKVYIIYRREKLRADAIWINRINKIKNIQVIYNSNIVALKGKDGLEKIVLQDKKELEVSSLLVETGCVPNTYLIHELGIAVDENGYIRTEKDQSTNIDGIFAAGDITTGSNEFRQIITACAEGAIAALGALNYISKKK</sequence>
<protein>
    <recommendedName>
        <fullName evidence="3">FAD/NAD(P)-binding domain-containing protein</fullName>
    </recommendedName>
</protein>
<dbReference type="InterPro" id="IPR036188">
    <property type="entry name" value="FAD/NAD-bd_sf"/>
</dbReference>
<dbReference type="Gene3D" id="3.50.50.60">
    <property type="entry name" value="FAD/NAD(P)-binding domain"/>
    <property type="match status" value="2"/>
</dbReference>
<comment type="caution">
    <text evidence="4">The sequence shown here is derived from an EMBL/GenBank/DDBJ whole genome shotgun (WGS) entry which is preliminary data.</text>
</comment>